<feature type="region of interest" description="Disordered" evidence="1">
    <location>
        <begin position="114"/>
        <end position="133"/>
    </location>
</feature>
<feature type="compositionally biased region" description="Gly residues" evidence="1">
    <location>
        <begin position="21"/>
        <end position="38"/>
    </location>
</feature>
<evidence type="ECO:0000313" key="3">
    <source>
        <dbReference type="Proteomes" id="UP001155110"/>
    </source>
</evidence>
<sequence length="278" mass="29360">MAASAGDACRGARRRAVGQDGAVGQGGRGGSEPTGGDGPWSRVACGALAGRSGGKRRLEAQPARLHCGARSRMPFCRGRRHAGEDRPKRGAGLALRVPSGRKKRLGASACLPPRLRLRPRRPPTQTARRTSQTWQVKLGEVQIEWRLGPVCWTRGPDGAPALPLGHSVRSAAVTAHPRPPLGRPDPKLRCSGCAGWTARQGRVLRPDSEAEKPQDQSGPAGAPLGGSACCACRGCSRWPAPPSGVQVIGRPSPFLSIQHVEGTHIERGRAFLDGVKRL</sequence>
<proteinExistence type="predicted"/>
<comment type="caution">
    <text evidence="2">The sequence shown here is derived from an EMBL/GenBank/DDBJ whole genome shotgun (WGS) entry which is preliminary data.</text>
</comment>
<dbReference type="Proteomes" id="UP001155110">
    <property type="component" value="Unassembled WGS sequence"/>
</dbReference>
<gene>
    <name evidence="2" type="ORF">GGP99_002804</name>
</gene>
<accession>A0AAW5PC07</accession>
<reference evidence="2" key="1">
    <citation type="submission" date="2022-08" db="EMBL/GenBank/DDBJ databases">
        <title>Genomic Encyclopedia of Type Strains, Phase V (KMG-V): Genome sequencing to study the core and pangenomes of soil and plant-associated prokaryotes.</title>
        <authorList>
            <person name="Whitman W."/>
        </authorList>
    </citation>
    <scope>NUCLEOTIDE SEQUENCE</scope>
    <source>
        <strain evidence="2">SP3002</strain>
    </source>
</reference>
<evidence type="ECO:0000313" key="2">
    <source>
        <dbReference type="EMBL" id="MCS4158821.1"/>
    </source>
</evidence>
<organism evidence="2 3">
    <name type="scientific">Salinibacter ruber</name>
    <dbReference type="NCBI Taxonomy" id="146919"/>
    <lineage>
        <taxon>Bacteria</taxon>
        <taxon>Pseudomonadati</taxon>
        <taxon>Rhodothermota</taxon>
        <taxon>Rhodothermia</taxon>
        <taxon>Rhodothermales</taxon>
        <taxon>Salinibacteraceae</taxon>
        <taxon>Salinibacter</taxon>
    </lineage>
</organism>
<feature type="compositionally biased region" description="Polar residues" evidence="1">
    <location>
        <begin position="124"/>
        <end position="133"/>
    </location>
</feature>
<dbReference type="AlphaFoldDB" id="A0AAW5PC07"/>
<feature type="region of interest" description="Disordered" evidence="1">
    <location>
        <begin position="201"/>
        <end position="222"/>
    </location>
</feature>
<protein>
    <submittedName>
        <fullName evidence="2">Uncharacterized protein</fullName>
    </submittedName>
</protein>
<feature type="compositionally biased region" description="Basic and acidic residues" evidence="1">
    <location>
        <begin position="204"/>
        <end position="214"/>
    </location>
</feature>
<name>A0AAW5PC07_9BACT</name>
<dbReference type="EMBL" id="JANTZM010000015">
    <property type="protein sequence ID" value="MCS4158821.1"/>
    <property type="molecule type" value="Genomic_DNA"/>
</dbReference>
<evidence type="ECO:0000256" key="1">
    <source>
        <dbReference type="SAM" id="MobiDB-lite"/>
    </source>
</evidence>
<feature type="region of interest" description="Disordered" evidence="1">
    <location>
        <begin position="1"/>
        <end position="46"/>
    </location>
</feature>